<evidence type="ECO:0008006" key="3">
    <source>
        <dbReference type="Google" id="ProtNLM"/>
    </source>
</evidence>
<accession>A0A6P2BQH4</accession>
<proteinExistence type="predicted"/>
<dbReference type="OrthoDB" id="9867035at2"/>
<keyword evidence="2" id="KW-1185">Reference proteome</keyword>
<dbReference type="Proteomes" id="UP000460272">
    <property type="component" value="Unassembled WGS sequence"/>
</dbReference>
<comment type="caution">
    <text evidence="1">The sequence shown here is derived from an EMBL/GenBank/DDBJ whole genome shotgun (WGS) entry which is preliminary data.</text>
</comment>
<evidence type="ECO:0000313" key="1">
    <source>
        <dbReference type="EMBL" id="TVY99027.1"/>
    </source>
</evidence>
<dbReference type="EMBL" id="RPFW01000014">
    <property type="protein sequence ID" value="TVY99027.1"/>
    <property type="molecule type" value="Genomic_DNA"/>
</dbReference>
<dbReference type="RefSeq" id="WP_145862320.1">
    <property type="nucleotide sequence ID" value="NZ_RPFW01000014.1"/>
</dbReference>
<dbReference type="AlphaFoldDB" id="A0A6P2BQH4"/>
<evidence type="ECO:0000313" key="2">
    <source>
        <dbReference type="Proteomes" id="UP000460272"/>
    </source>
</evidence>
<protein>
    <recommendedName>
        <fullName evidence="3">Type II toxin-antitoxin system HicB family antitoxin</fullName>
    </recommendedName>
</protein>
<reference evidence="1 2" key="1">
    <citation type="submission" date="2018-11" db="EMBL/GenBank/DDBJ databases">
        <title>Trebonia kvetii gen.nov., sp.nov., a novel acidophilic actinobacterium, and proposal of the new actinobacterial family Treboniaceae fam. nov.</title>
        <authorList>
            <person name="Rapoport D."/>
            <person name="Sagova-Mareckova M."/>
            <person name="Sedlacek I."/>
            <person name="Provaznik J."/>
            <person name="Kralova S."/>
            <person name="Pavlinic D."/>
            <person name="Benes V."/>
            <person name="Kopecky J."/>
        </authorList>
    </citation>
    <scope>NUCLEOTIDE SEQUENCE [LARGE SCALE GENOMIC DNA]</scope>
    <source>
        <strain evidence="1 2">15Tr583</strain>
    </source>
</reference>
<organism evidence="1 2">
    <name type="scientific">Trebonia kvetii</name>
    <dbReference type="NCBI Taxonomy" id="2480626"/>
    <lineage>
        <taxon>Bacteria</taxon>
        <taxon>Bacillati</taxon>
        <taxon>Actinomycetota</taxon>
        <taxon>Actinomycetes</taxon>
        <taxon>Streptosporangiales</taxon>
        <taxon>Treboniaceae</taxon>
        <taxon>Trebonia</taxon>
    </lineage>
</organism>
<gene>
    <name evidence="1" type="ORF">EAS64_42045</name>
</gene>
<sequence length="74" mass="8093">MMSVLRVELFLDEEAGNWHYRVPALHINGGGTSTREDAEQDCLAAIAFALEGDPRDYDSEAETLNLDVSVQPAA</sequence>
<name>A0A6P2BQH4_9ACTN</name>